<dbReference type="SUPFAM" id="SSF50331">
    <property type="entry name" value="MOP-like"/>
    <property type="match status" value="1"/>
</dbReference>
<dbReference type="EMBL" id="AP022560">
    <property type="protein sequence ID" value="BBX03067.1"/>
    <property type="molecule type" value="Genomic_DNA"/>
</dbReference>
<dbReference type="GO" id="GO:0015689">
    <property type="term" value="P:molybdate ion transport"/>
    <property type="evidence" value="ECO:0007669"/>
    <property type="project" value="InterPro"/>
</dbReference>
<dbReference type="InterPro" id="IPR008995">
    <property type="entry name" value="Mo/tungstate-bd_C_term_dom"/>
</dbReference>
<keyword evidence="5" id="KW-1185">Reference proteome</keyword>
<dbReference type="NCBIfam" id="TIGR01764">
    <property type="entry name" value="excise"/>
    <property type="match status" value="1"/>
</dbReference>
<dbReference type="GO" id="GO:0003677">
    <property type="term" value="F:DNA binding"/>
    <property type="evidence" value="ECO:0007669"/>
    <property type="project" value="InterPro"/>
</dbReference>
<dbReference type="Pfam" id="PF03459">
    <property type="entry name" value="TOBE"/>
    <property type="match status" value="1"/>
</dbReference>
<dbReference type="InterPro" id="IPR041657">
    <property type="entry name" value="HTH_17"/>
</dbReference>
<dbReference type="KEGG" id="mmor:MMOR_40030"/>
<name>A0AAD1HCV3_9MYCO</name>
<dbReference type="Pfam" id="PF12728">
    <property type="entry name" value="HTH_17"/>
    <property type="match status" value="1"/>
</dbReference>
<protein>
    <submittedName>
        <fullName evidence="4">MerR family transcriptional regulator</fullName>
    </submittedName>
</protein>
<feature type="domain" description="Mop" evidence="3">
    <location>
        <begin position="84"/>
        <end position="149"/>
    </location>
</feature>
<gene>
    <name evidence="4" type="ORF">MMOR_40030</name>
</gene>
<keyword evidence="1 2" id="KW-0500">Molybdenum</keyword>
<dbReference type="Proteomes" id="UP000466681">
    <property type="component" value="Chromosome"/>
</dbReference>
<dbReference type="Gene3D" id="2.40.50.100">
    <property type="match status" value="1"/>
</dbReference>
<reference evidence="4 5" key="1">
    <citation type="journal article" date="2019" name="Emerg. Microbes Infect.">
        <title>Comprehensive subspecies identification of 175 nontuberculous mycobacteria species based on 7547 genomic profiles.</title>
        <authorList>
            <person name="Matsumoto Y."/>
            <person name="Kinjo T."/>
            <person name="Motooka D."/>
            <person name="Nabeya D."/>
            <person name="Jung N."/>
            <person name="Uechi K."/>
            <person name="Horii T."/>
            <person name="Iida T."/>
            <person name="Fujita J."/>
            <person name="Nakamura S."/>
        </authorList>
    </citation>
    <scope>NUCLEOTIDE SEQUENCE [LARGE SCALE GENOMIC DNA]</scope>
    <source>
        <strain evidence="4 5">JCM 6375</strain>
    </source>
</reference>
<evidence type="ECO:0000256" key="2">
    <source>
        <dbReference type="PROSITE-ProRule" id="PRU01213"/>
    </source>
</evidence>
<sequence>MILTVDTVVLKHPGGYAAAVPEIRVREAAELLGVSDDTVRRWIDDGALSAHLDASGRKAIDGAELAAFARANAGSAPKDPLAVASSARNRFAGLVTNVVTDTVMAQVEMQCGPFTVVSLMSTDAVRELALEPGSVAVAVVKATTVIIETRGGQP</sequence>
<dbReference type="CDD" id="cd04762">
    <property type="entry name" value="HTH_MerR-trunc"/>
    <property type="match status" value="1"/>
</dbReference>
<evidence type="ECO:0000313" key="5">
    <source>
        <dbReference type="Proteomes" id="UP000466681"/>
    </source>
</evidence>
<accession>A0AAD1HCV3</accession>
<dbReference type="PROSITE" id="PS51866">
    <property type="entry name" value="MOP"/>
    <property type="match status" value="1"/>
</dbReference>
<proteinExistence type="predicted"/>
<dbReference type="InterPro" id="IPR010093">
    <property type="entry name" value="SinI_DNA-bd"/>
</dbReference>
<dbReference type="AlphaFoldDB" id="A0AAD1HCV3"/>
<organism evidence="4 5">
    <name type="scientific">Mycolicibacterium moriokaense</name>
    <dbReference type="NCBI Taxonomy" id="39691"/>
    <lineage>
        <taxon>Bacteria</taxon>
        <taxon>Bacillati</taxon>
        <taxon>Actinomycetota</taxon>
        <taxon>Actinomycetes</taxon>
        <taxon>Mycobacteriales</taxon>
        <taxon>Mycobacteriaceae</taxon>
        <taxon>Mycolicibacterium</taxon>
    </lineage>
</organism>
<evidence type="ECO:0000256" key="1">
    <source>
        <dbReference type="ARBA" id="ARBA00022505"/>
    </source>
</evidence>
<dbReference type="InterPro" id="IPR005116">
    <property type="entry name" value="Transp-assoc_OB_typ1"/>
</dbReference>
<evidence type="ECO:0000313" key="4">
    <source>
        <dbReference type="EMBL" id="BBX03067.1"/>
    </source>
</evidence>
<dbReference type="Gene3D" id="1.10.1660.10">
    <property type="match status" value="1"/>
</dbReference>
<dbReference type="InterPro" id="IPR004606">
    <property type="entry name" value="Mop_domain"/>
</dbReference>
<evidence type="ECO:0000259" key="3">
    <source>
        <dbReference type="PROSITE" id="PS51866"/>
    </source>
</evidence>